<dbReference type="OrthoDB" id="2216808at2"/>
<evidence type="ECO:0000313" key="3">
    <source>
        <dbReference type="EMBL" id="OEG12214.1"/>
    </source>
</evidence>
<protein>
    <recommendedName>
        <fullName evidence="2">Thioester domain-containing protein</fullName>
    </recommendedName>
</protein>
<reference evidence="4" key="1">
    <citation type="submission" date="2016-09" db="EMBL/GenBank/DDBJ databases">
        <authorList>
            <person name="Gulvik C.A."/>
        </authorList>
    </citation>
    <scope>NUCLEOTIDE SEQUENCE [LARGE SCALE GENOMIC DNA]</scope>
    <source>
        <strain evidence="4">LMG 8895</strain>
    </source>
</reference>
<feature type="domain" description="Thioester" evidence="2">
    <location>
        <begin position="202"/>
        <end position="279"/>
    </location>
</feature>
<feature type="compositionally biased region" description="Polar residues" evidence="1">
    <location>
        <begin position="76"/>
        <end position="105"/>
    </location>
</feature>
<proteinExistence type="predicted"/>
<evidence type="ECO:0000256" key="1">
    <source>
        <dbReference type="SAM" id="MobiDB-lite"/>
    </source>
</evidence>
<name>A0A1E5GHL2_9ENTE</name>
<dbReference type="AlphaFoldDB" id="A0A1E5GHL2"/>
<feature type="region of interest" description="Disordered" evidence="1">
    <location>
        <begin position="59"/>
        <end position="114"/>
    </location>
</feature>
<dbReference type="Proteomes" id="UP000095094">
    <property type="component" value="Unassembled WGS sequence"/>
</dbReference>
<evidence type="ECO:0000313" key="4">
    <source>
        <dbReference type="Proteomes" id="UP000095094"/>
    </source>
</evidence>
<comment type="caution">
    <text evidence="3">The sequence shown here is derived from an EMBL/GenBank/DDBJ whole genome shotgun (WGS) entry which is preliminary data.</text>
</comment>
<dbReference type="Pfam" id="PF08341">
    <property type="entry name" value="TED"/>
    <property type="match status" value="1"/>
</dbReference>
<keyword evidence="4" id="KW-1185">Reference proteome</keyword>
<dbReference type="EMBL" id="MIJY01000034">
    <property type="protein sequence ID" value="OEG12214.1"/>
    <property type="molecule type" value="Genomic_DNA"/>
</dbReference>
<gene>
    <name evidence="3" type="ORF">BCR25_06615</name>
</gene>
<organism evidence="3 4">
    <name type="scientific">Enterococcus termitis</name>
    <dbReference type="NCBI Taxonomy" id="332950"/>
    <lineage>
        <taxon>Bacteria</taxon>
        <taxon>Bacillati</taxon>
        <taxon>Bacillota</taxon>
        <taxon>Bacilli</taxon>
        <taxon>Lactobacillales</taxon>
        <taxon>Enterococcaceae</taxon>
        <taxon>Enterococcus</taxon>
    </lineage>
</organism>
<evidence type="ECO:0000259" key="2">
    <source>
        <dbReference type="Pfam" id="PF08341"/>
    </source>
</evidence>
<dbReference type="RefSeq" id="WP_069663919.1">
    <property type="nucleotide sequence ID" value="NZ_JBHUJJ010000001.1"/>
</dbReference>
<accession>A0A1E5GHL2</accession>
<dbReference type="InterPro" id="IPR013552">
    <property type="entry name" value="Thioester_dom"/>
</dbReference>
<sequence length="386" mass="43217">MRIKQRKLITWVVLLFTLTSNFLPVLKPVLAYAENDPETSQMAEQEKADTEKLDETIVNPVTDETTKEELAPVEQTIESTTIEPTNENETSSEAQNDQQSAQQGRSAAELATREDPYDVNGLTDEEIIALANYMYGAYAQTNPTFKTQVINDKGEIINITYAQSFAVGSYDLYPCKWNVKLNGNWLFGAEMMGKIMIDNMLAYCVQPAVEFQKGEGYTPQISFSEVSEDQKRVINNIINFGAQMNDPINFYFATQFYVWESIGYSVESNLENYGAYKAMIDAAADHHRLKPSFDEQIFTVVAGETLMIKDTKNVFAHYNQISNTTNASVVKEGDVLKITPSGDSVDGEISFQRNSPYSGTQFFWLKPGAQTVTTAGEAVPTQTKLR</sequence>